<evidence type="ECO:0000313" key="2">
    <source>
        <dbReference type="EMBL" id="MXQ73957.1"/>
    </source>
</evidence>
<dbReference type="GO" id="GO:0003677">
    <property type="term" value="F:DNA binding"/>
    <property type="evidence" value="ECO:0007669"/>
    <property type="project" value="UniProtKB-KW"/>
</dbReference>
<keyword evidence="3" id="KW-1185">Reference proteome</keyword>
<dbReference type="RefSeq" id="WP_160625354.1">
    <property type="nucleotide sequence ID" value="NZ_WUUQ01000002.1"/>
</dbReference>
<name>A0A6N8UF73_9FIRM</name>
<dbReference type="PANTHER" id="PTHR21180">
    <property type="entry name" value="ENDONUCLEASE/EXONUCLEASE/PHOSPHATASE FAMILY DOMAIN-CONTAINING PROTEIN 1"/>
    <property type="match status" value="1"/>
</dbReference>
<protein>
    <submittedName>
        <fullName evidence="2">ComEA family DNA-binding protein</fullName>
    </submittedName>
</protein>
<dbReference type="Proteomes" id="UP000434036">
    <property type="component" value="Unassembled WGS sequence"/>
</dbReference>
<dbReference type="SMART" id="SM00278">
    <property type="entry name" value="HhH1"/>
    <property type="match status" value="2"/>
</dbReference>
<dbReference type="EMBL" id="WUUQ01000002">
    <property type="protein sequence ID" value="MXQ73957.1"/>
    <property type="molecule type" value="Genomic_DNA"/>
</dbReference>
<dbReference type="GO" id="GO:0015628">
    <property type="term" value="P:protein secretion by the type II secretion system"/>
    <property type="evidence" value="ECO:0007669"/>
    <property type="project" value="TreeGrafter"/>
</dbReference>
<reference evidence="2 3" key="1">
    <citation type="submission" date="2019-12" db="EMBL/GenBank/DDBJ databases">
        <authorList>
            <person name="Yang R."/>
        </authorList>
    </citation>
    <scope>NUCLEOTIDE SEQUENCE [LARGE SCALE GENOMIC DNA]</scope>
    <source>
        <strain evidence="2 3">DONG20-135</strain>
    </source>
</reference>
<dbReference type="GO" id="GO:0006281">
    <property type="term" value="P:DNA repair"/>
    <property type="evidence" value="ECO:0007669"/>
    <property type="project" value="InterPro"/>
</dbReference>
<dbReference type="AlphaFoldDB" id="A0A6N8UF73"/>
<evidence type="ECO:0000313" key="3">
    <source>
        <dbReference type="Proteomes" id="UP000434036"/>
    </source>
</evidence>
<dbReference type="InterPro" id="IPR003583">
    <property type="entry name" value="Hlx-hairpin-Hlx_DNA-bd_motif"/>
</dbReference>
<accession>A0A6N8UF73</accession>
<dbReference type="InterPro" id="IPR051675">
    <property type="entry name" value="Endo/Exo/Phosphatase_dom_1"/>
</dbReference>
<gene>
    <name evidence="2" type="ORF">GSF08_08385</name>
</gene>
<comment type="caution">
    <text evidence="2">The sequence shown here is derived from an EMBL/GenBank/DDBJ whole genome shotgun (WGS) entry which is preliminary data.</text>
</comment>
<feature type="domain" description="Helix-hairpin-helix DNA-binding motif class 1" evidence="1">
    <location>
        <begin position="102"/>
        <end position="121"/>
    </location>
</feature>
<dbReference type="SUPFAM" id="SSF47781">
    <property type="entry name" value="RuvA domain 2-like"/>
    <property type="match status" value="1"/>
</dbReference>
<organism evidence="2 3">
    <name type="scientific">Copranaerobaculum intestinale</name>
    <dbReference type="NCBI Taxonomy" id="2692629"/>
    <lineage>
        <taxon>Bacteria</taxon>
        <taxon>Bacillati</taxon>
        <taxon>Bacillota</taxon>
        <taxon>Erysipelotrichia</taxon>
        <taxon>Erysipelotrichales</taxon>
        <taxon>Erysipelotrichaceae</taxon>
        <taxon>Copranaerobaculum</taxon>
    </lineage>
</organism>
<dbReference type="PANTHER" id="PTHR21180:SF32">
    <property type="entry name" value="ENDONUCLEASE_EXONUCLEASE_PHOSPHATASE FAMILY DOMAIN-CONTAINING PROTEIN 1"/>
    <property type="match status" value="1"/>
</dbReference>
<proteinExistence type="predicted"/>
<dbReference type="GO" id="GO:0015627">
    <property type="term" value="C:type II protein secretion system complex"/>
    <property type="evidence" value="ECO:0007669"/>
    <property type="project" value="TreeGrafter"/>
</dbReference>
<dbReference type="Gene3D" id="1.10.150.320">
    <property type="entry name" value="Photosystem II 12 kDa extrinsic protein"/>
    <property type="match status" value="1"/>
</dbReference>
<sequence>MKKLFMLLIIGLLYYQEYHFVNLNQYRSDHIQIEIKGEVQNPGVIQLDRNANVEEALKQVKPTAEADLTSINLAQKLENGSVLVIAKKQNRVCISINSAGVDALDGLPGIGPAIAKRILEYRKVKSFSALEQLMEVKGIGDKLFQKLKAFICL</sequence>
<dbReference type="InterPro" id="IPR010994">
    <property type="entry name" value="RuvA_2-like"/>
</dbReference>
<evidence type="ECO:0000259" key="1">
    <source>
        <dbReference type="SMART" id="SM00278"/>
    </source>
</evidence>
<feature type="domain" description="Helix-hairpin-helix DNA-binding motif class 1" evidence="1">
    <location>
        <begin position="131"/>
        <end position="150"/>
    </location>
</feature>
<dbReference type="InterPro" id="IPR019554">
    <property type="entry name" value="Soluble_ligand-bd"/>
</dbReference>
<reference evidence="2 3" key="2">
    <citation type="submission" date="2020-01" db="EMBL/GenBank/DDBJ databases">
        <title>Clostridiaceae sp. nov. isolated from the gut of human by culturomics.</title>
        <authorList>
            <person name="Chang Y."/>
        </authorList>
    </citation>
    <scope>NUCLEOTIDE SEQUENCE [LARGE SCALE GENOMIC DNA]</scope>
    <source>
        <strain evidence="2 3">DONG20-135</strain>
    </source>
</reference>
<dbReference type="Pfam" id="PF12836">
    <property type="entry name" value="HHH_3"/>
    <property type="match status" value="1"/>
</dbReference>
<dbReference type="Pfam" id="PF10531">
    <property type="entry name" value="SLBB"/>
    <property type="match status" value="1"/>
</dbReference>
<keyword evidence="2" id="KW-0238">DNA-binding</keyword>